<evidence type="ECO:0000256" key="3">
    <source>
        <dbReference type="SAM" id="Phobius"/>
    </source>
</evidence>
<evidence type="ECO:0000313" key="6">
    <source>
        <dbReference type="Proteomes" id="UP000467840"/>
    </source>
</evidence>
<dbReference type="PANTHER" id="PTHR11712">
    <property type="entry name" value="POLYKETIDE SYNTHASE-RELATED"/>
    <property type="match status" value="1"/>
</dbReference>
<keyword evidence="3" id="KW-0812">Transmembrane</keyword>
<keyword evidence="3" id="KW-0472">Membrane</keyword>
<reference evidence="5 6" key="1">
    <citation type="journal article" date="2020" name="Mol. Plant">
        <title>The Chromosome-Based Rubber Tree Genome Provides New Insights into Spurge Genome Evolution and Rubber Biosynthesis.</title>
        <authorList>
            <person name="Liu J."/>
            <person name="Shi C."/>
            <person name="Shi C.C."/>
            <person name="Li W."/>
            <person name="Zhang Q.J."/>
            <person name="Zhang Y."/>
            <person name="Li K."/>
            <person name="Lu H.F."/>
            <person name="Shi C."/>
            <person name="Zhu S.T."/>
            <person name="Xiao Z.Y."/>
            <person name="Nan H."/>
            <person name="Yue Y."/>
            <person name="Zhu X.G."/>
            <person name="Wu Y."/>
            <person name="Hong X.N."/>
            <person name="Fan G.Y."/>
            <person name="Tong Y."/>
            <person name="Zhang D."/>
            <person name="Mao C.L."/>
            <person name="Liu Y.L."/>
            <person name="Hao S.J."/>
            <person name="Liu W.Q."/>
            <person name="Lv M.Q."/>
            <person name="Zhang H.B."/>
            <person name="Liu Y."/>
            <person name="Hu-Tang G.R."/>
            <person name="Wang J.P."/>
            <person name="Wang J.H."/>
            <person name="Sun Y.H."/>
            <person name="Ni S.B."/>
            <person name="Chen W.B."/>
            <person name="Zhang X.C."/>
            <person name="Jiao Y.N."/>
            <person name="Eichler E.E."/>
            <person name="Li G.H."/>
            <person name="Liu X."/>
            <person name="Gao L.Z."/>
        </authorList>
    </citation>
    <scope>NUCLEOTIDE SEQUENCE [LARGE SCALE GENOMIC DNA]</scope>
    <source>
        <strain evidence="6">cv. GT1</strain>
        <tissue evidence="5">Leaf</tissue>
    </source>
</reference>
<dbReference type="GO" id="GO:0004315">
    <property type="term" value="F:3-oxoacyl-[acyl-carrier-protein] synthase activity"/>
    <property type="evidence" value="ECO:0007669"/>
    <property type="project" value="UniProtKB-EC"/>
</dbReference>
<dbReference type="Gene3D" id="3.40.47.10">
    <property type="match status" value="1"/>
</dbReference>
<evidence type="ECO:0000256" key="2">
    <source>
        <dbReference type="ARBA" id="ARBA00022679"/>
    </source>
</evidence>
<organism evidence="5 6">
    <name type="scientific">Hevea brasiliensis</name>
    <name type="common">Para rubber tree</name>
    <name type="synonym">Siphonia brasiliensis</name>
    <dbReference type="NCBI Taxonomy" id="3981"/>
    <lineage>
        <taxon>Eukaryota</taxon>
        <taxon>Viridiplantae</taxon>
        <taxon>Streptophyta</taxon>
        <taxon>Embryophyta</taxon>
        <taxon>Tracheophyta</taxon>
        <taxon>Spermatophyta</taxon>
        <taxon>Magnoliopsida</taxon>
        <taxon>eudicotyledons</taxon>
        <taxon>Gunneridae</taxon>
        <taxon>Pentapetalae</taxon>
        <taxon>rosids</taxon>
        <taxon>fabids</taxon>
        <taxon>Malpighiales</taxon>
        <taxon>Euphorbiaceae</taxon>
        <taxon>Crotonoideae</taxon>
        <taxon>Micrandreae</taxon>
        <taxon>Hevea</taxon>
    </lineage>
</organism>
<comment type="caution">
    <text evidence="5">The sequence shown here is derived from an EMBL/GenBank/DDBJ whole genome shotgun (WGS) entry which is preliminary data.</text>
</comment>
<evidence type="ECO:0000256" key="1">
    <source>
        <dbReference type="ARBA" id="ARBA00013191"/>
    </source>
</evidence>
<keyword evidence="3" id="KW-1133">Transmembrane helix</keyword>
<gene>
    <name evidence="5" type="ORF">GH714_005050</name>
</gene>
<feature type="domain" description="Beta-ketoacyl synthase-like N-terminal" evidence="4">
    <location>
        <begin position="10"/>
        <end position="91"/>
    </location>
</feature>
<sequence length="121" mass="13092">MIGGLMIVLRYYIVAGKNSLEHADLGGDKIYKIDKERAGVLVGTGMGGLAVFADGVHVLKEKGYRKLSPFFVPCAITNTGSALLAMEIGFMVQIIQFQQLVLPPIIVSMLLPITFAVVRLI</sequence>
<accession>A0A6A6LVG3</accession>
<protein>
    <recommendedName>
        <fullName evidence="1">beta-ketoacyl-[acyl-carrier-protein] synthase I</fullName>
        <ecNumber evidence="1">2.3.1.41</ecNumber>
    </recommendedName>
</protein>
<keyword evidence="2" id="KW-0808">Transferase</keyword>
<dbReference type="GO" id="GO:0005739">
    <property type="term" value="C:mitochondrion"/>
    <property type="evidence" value="ECO:0007669"/>
    <property type="project" value="TreeGrafter"/>
</dbReference>
<dbReference type="PANTHER" id="PTHR11712:SF336">
    <property type="entry name" value="3-OXOACYL-[ACYL-CARRIER-PROTEIN] SYNTHASE, MITOCHONDRIAL"/>
    <property type="match status" value="1"/>
</dbReference>
<keyword evidence="6" id="KW-1185">Reference proteome</keyword>
<dbReference type="Pfam" id="PF00109">
    <property type="entry name" value="ketoacyl-synt"/>
    <property type="match status" value="1"/>
</dbReference>
<evidence type="ECO:0000313" key="5">
    <source>
        <dbReference type="EMBL" id="KAF2305411.1"/>
    </source>
</evidence>
<dbReference type="EC" id="2.3.1.41" evidence="1"/>
<proteinExistence type="predicted"/>
<dbReference type="Proteomes" id="UP000467840">
    <property type="component" value="Chromosome 9"/>
</dbReference>
<dbReference type="GO" id="GO:0006633">
    <property type="term" value="P:fatty acid biosynthetic process"/>
    <property type="evidence" value="ECO:0007669"/>
    <property type="project" value="TreeGrafter"/>
</dbReference>
<dbReference type="AlphaFoldDB" id="A0A6A6LVG3"/>
<dbReference type="EMBL" id="JAAGAX010000008">
    <property type="protein sequence ID" value="KAF2305411.1"/>
    <property type="molecule type" value="Genomic_DNA"/>
</dbReference>
<dbReference type="InterPro" id="IPR016039">
    <property type="entry name" value="Thiolase-like"/>
</dbReference>
<dbReference type="SUPFAM" id="SSF53901">
    <property type="entry name" value="Thiolase-like"/>
    <property type="match status" value="1"/>
</dbReference>
<feature type="transmembrane region" description="Helical" evidence="3">
    <location>
        <begin position="70"/>
        <end position="95"/>
    </location>
</feature>
<feature type="transmembrane region" description="Helical" evidence="3">
    <location>
        <begin position="101"/>
        <end position="120"/>
    </location>
</feature>
<dbReference type="InterPro" id="IPR000794">
    <property type="entry name" value="Beta-ketoacyl_synthase"/>
</dbReference>
<dbReference type="InterPro" id="IPR014030">
    <property type="entry name" value="Ketoacyl_synth_N"/>
</dbReference>
<name>A0A6A6LVG3_HEVBR</name>
<evidence type="ECO:0000259" key="4">
    <source>
        <dbReference type="Pfam" id="PF00109"/>
    </source>
</evidence>